<keyword evidence="4" id="KW-0804">Transcription</keyword>
<dbReference type="PANTHER" id="PTHR12434">
    <property type="entry name" value="MEDIATOR OF RNA POLYMERASE II TRANSCRIPTION SUBUNIT 22"/>
    <property type="match status" value="1"/>
</dbReference>
<dbReference type="PANTHER" id="PTHR12434:SF6">
    <property type="entry name" value="MEDIATOR OF RNA POLYMERASE II TRANSCRIPTION SUBUNIT 22"/>
    <property type="match status" value="1"/>
</dbReference>
<organism evidence="7 8">
    <name type="scientific">Stereocaulon virgatum</name>
    <dbReference type="NCBI Taxonomy" id="373712"/>
    <lineage>
        <taxon>Eukaryota</taxon>
        <taxon>Fungi</taxon>
        <taxon>Dikarya</taxon>
        <taxon>Ascomycota</taxon>
        <taxon>Pezizomycotina</taxon>
        <taxon>Lecanoromycetes</taxon>
        <taxon>OSLEUM clade</taxon>
        <taxon>Lecanoromycetidae</taxon>
        <taxon>Lecanorales</taxon>
        <taxon>Lecanorineae</taxon>
        <taxon>Stereocaulaceae</taxon>
        <taxon>Stereocaulon</taxon>
    </lineage>
</organism>
<evidence type="ECO:0000256" key="2">
    <source>
        <dbReference type="ARBA" id="ARBA00005942"/>
    </source>
</evidence>
<evidence type="ECO:0000256" key="6">
    <source>
        <dbReference type="SAM" id="MobiDB-lite"/>
    </source>
</evidence>
<name>A0ABR4ANM1_9LECA</name>
<keyword evidence="3" id="KW-0805">Transcription regulation</keyword>
<dbReference type="Pfam" id="PF06179">
    <property type="entry name" value="Med22"/>
    <property type="match status" value="1"/>
</dbReference>
<evidence type="ECO:0008006" key="9">
    <source>
        <dbReference type="Google" id="ProtNLM"/>
    </source>
</evidence>
<evidence type="ECO:0000313" key="8">
    <source>
        <dbReference type="Proteomes" id="UP001590950"/>
    </source>
</evidence>
<keyword evidence="8" id="KW-1185">Reference proteome</keyword>
<comment type="similarity">
    <text evidence="2">Belongs to the Mediator complex subunit 22 family.</text>
</comment>
<feature type="compositionally biased region" description="Gly residues" evidence="6">
    <location>
        <begin position="129"/>
        <end position="139"/>
    </location>
</feature>
<proteinExistence type="inferred from homology"/>
<evidence type="ECO:0000256" key="3">
    <source>
        <dbReference type="ARBA" id="ARBA00023015"/>
    </source>
</evidence>
<dbReference type="EMBL" id="JBEFKJ010000003">
    <property type="protein sequence ID" value="KAL2047139.1"/>
    <property type="molecule type" value="Genomic_DNA"/>
</dbReference>
<keyword evidence="5" id="KW-0539">Nucleus</keyword>
<dbReference type="Gene3D" id="6.10.280.160">
    <property type="entry name" value="Mediator of RNA polymerase II transcription subunit 22"/>
    <property type="match status" value="1"/>
</dbReference>
<feature type="region of interest" description="Disordered" evidence="6">
    <location>
        <begin position="110"/>
        <end position="139"/>
    </location>
</feature>
<evidence type="ECO:0000256" key="5">
    <source>
        <dbReference type="ARBA" id="ARBA00023242"/>
    </source>
</evidence>
<comment type="caution">
    <text evidence="7">The sequence shown here is derived from an EMBL/GenBank/DDBJ whole genome shotgun (WGS) entry which is preliminary data.</text>
</comment>
<evidence type="ECO:0000313" key="7">
    <source>
        <dbReference type="EMBL" id="KAL2047139.1"/>
    </source>
</evidence>
<dbReference type="InterPro" id="IPR009332">
    <property type="entry name" value="Med22"/>
</dbReference>
<evidence type="ECO:0000256" key="4">
    <source>
        <dbReference type="ARBA" id="ARBA00023163"/>
    </source>
</evidence>
<accession>A0ABR4ANM1</accession>
<protein>
    <recommendedName>
        <fullName evidence="9">Mediator of RNA polymerase II transcription subunit 22</fullName>
    </recommendedName>
</protein>
<reference evidence="7 8" key="1">
    <citation type="submission" date="2024-09" db="EMBL/GenBank/DDBJ databases">
        <title>Rethinking Asexuality: The Enigmatic Case of Functional Sexual Genes in Lepraria (Stereocaulaceae).</title>
        <authorList>
            <person name="Doellman M."/>
            <person name="Sun Y."/>
            <person name="Barcenas-Pena A."/>
            <person name="Lumbsch H.T."/>
            <person name="Grewe F."/>
        </authorList>
    </citation>
    <scope>NUCLEOTIDE SEQUENCE [LARGE SCALE GENOMIC DNA]</scope>
    <source>
        <strain evidence="7 8">Mercado 3170</strain>
    </source>
</reference>
<comment type="subcellular location">
    <subcellularLocation>
        <location evidence="1">Nucleus</location>
    </subcellularLocation>
</comment>
<sequence length="139" mass="14792">MDPNQRTSNALLERSATDVAQLLRRFENIVAYTPDEGNDRNKAAVGVYQMEVESAALVRAAEDILSLTRVLKESWLFGKLHTVGTSDAEKRAEAAAAKVAEGLARLQAKDGSGVGTGVSEGQAMELDGNNGGYKNGKDP</sequence>
<evidence type="ECO:0000256" key="1">
    <source>
        <dbReference type="ARBA" id="ARBA00004123"/>
    </source>
</evidence>
<gene>
    <name evidence="7" type="ORF">N7G274_001158</name>
</gene>
<dbReference type="Proteomes" id="UP001590950">
    <property type="component" value="Unassembled WGS sequence"/>
</dbReference>